<dbReference type="GO" id="GO:0020037">
    <property type="term" value="F:heme binding"/>
    <property type="evidence" value="ECO:0007669"/>
    <property type="project" value="InterPro"/>
</dbReference>
<dbReference type="EMBL" id="KZ060754">
    <property type="protein sequence ID" value="PIO11855.1"/>
    <property type="molecule type" value="Genomic_DNA"/>
</dbReference>
<evidence type="ECO:0000313" key="8">
    <source>
        <dbReference type="EMBL" id="PIO11855.1"/>
    </source>
</evidence>
<keyword evidence="5" id="KW-0560">Oxidoreductase</keyword>
<keyword evidence="7" id="KW-0503">Monooxygenase</keyword>
<organism evidence="8 9">
    <name type="scientific">Aquarana catesbeiana</name>
    <name type="common">American bullfrog</name>
    <name type="synonym">Rana catesbeiana</name>
    <dbReference type="NCBI Taxonomy" id="8400"/>
    <lineage>
        <taxon>Eukaryota</taxon>
        <taxon>Metazoa</taxon>
        <taxon>Chordata</taxon>
        <taxon>Craniata</taxon>
        <taxon>Vertebrata</taxon>
        <taxon>Euteleostomi</taxon>
        <taxon>Amphibia</taxon>
        <taxon>Batrachia</taxon>
        <taxon>Anura</taxon>
        <taxon>Neobatrachia</taxon>
        <taxon>Ranoidea</taxon>
        <taxon>Ranidae</taxon>
        <taxon>Aquarana</taxon>
    </lineage>
</organism>
<keyword evidence="3" id="KW-0349">Heme</keyword>
<evidence type="ECO:0000256" key="7">
    <source>
        <dbReference type="ARBA" id="ARBA00023033"/>
    </source>
</evidence>
<dbReference type="GO" id="GO:0006700">
    <property type="term" value="P:C21-steroid hormone biosynthetic process"/>
    <property type="evidence" value="ECO:0007669"/>
    <property type="project" value="TreeGrafter"/>
</dbReference>
<dbReference type="GO" id="GO:0008203">
    <property type="term" value="P:cholesterol metabolic process"/>
    <property type="evidence" value="ECO:0007669"/>
    <property type="project" value="TreeGrafter"/>
</dbReference>
<keyword evidence="4" id="KW-0479">Metal-binding</keyword>
<dbReference type="Proteomes" id="UP000228934">
    <property type="component" value="Unassembled WGS sequence"/>
</dbReference>
<dbReference type="InterPro" id="IPR001128">
    <property type="entry name" value="Cyt_P450"/>
</dbReference>
<proteinExistence type="inferred from homology"/>
<evidence type="ECO:0000256" key="3">
    <source>
        <dbReference type="ARBA" id="ARBA00022617"/>
    </source>
</evidence>
<evidence type="ECO:0000256" key="5">
    <source>
        <dbReference type="ARBA" id="ARBA00023002"/>
    </source>
</evidence>
<name>A0A2G9Q8J6_AQUCT</name>
<dbReference type="PANTHER" id="PTHR24279:SF123">
    <property type="entry name" value="CYTOCHROME P450 FAMILY 27 SUBFAMILY A MEMBER 1"/>
    <property type="match status" value="1"/>
</dbReference>
<dbReference type="GO" id="GO:0071375">
    <property type="term" value="P:cellular response to peptide hormone stimulus"/>
    <property type="evidence" value="ECO:0007669"/>
    <property type="project" value="TreeGrafter"/>
</dbReference>
<dbReference type="GO" id="GO:0005743">
    <property type="term" value="C:mitochondrial inner membrane"/>
    <property type="evidence" value="ECO:0007669"/>
    <property type="project" value="TreeGrafter"/>
</dbReference>
<dbReference type="InterPro" id="IPR036396">
    <property type="entry name" value="Cyt_P450_sf"/>
</dbReference>
<evidence type="ECO:0000313" key="9">
    <source>
        <dbReference type="Proteomes" id="UP000228934"/>
    </source>
</evidence>
<keyword evidence="6" id="KW-0408">Iron</keyword>
<protein>
    <submittedName>
        <fullName evidence="8">Uncharacterized protein</fullName>
    </submittedName>
</protein>
<accession>A0A2G9Q8J6</accession>
<dbReference type="AlphaFoldDB" id="A0A2G9Q8J6"/>
<dbReference type="GO" id="GO:0006704">
    <property type="term" value="P:glucocorticoid biosynthetic process"/>
    <property type="evidence" value="ECO:0007669"/>
    <property type="project" value="TreeGrafter"/>
</dbReference>
<dbReference type="InterPro" id="IPR050479">
    <property type="entry name" value="CYP11_CYP27_families"/>
</dbReference>
<feature type="non-terminal residue" evidence="8">
    <location>
        <position position="1"/>
    </location>
</feature>
<dbReference type="OrthoDB" id="3945418at2759"/>
<dbReference type="SUPFAM" id="SSF48264">
    <property type="entry name" value="Cytochrome P450"/>
    <property type="match status" value="1"/>
</dbReference>
<gene>
    <name evidence="8" type="ORF">AB205_0162110</name>
</gene>
<evidence type="ECO:0000256" key="4">
    <source>
        <dbReference type="ARBA" id="ARBA00022723"/>
    </source>
</evidence>
<reference evidence="9" key="1">
    <citation type="journal article" date="2017" name="Nat. Commun.">
        <title>The North American bullfrog draft genome provides insight into hormonal regulation of long noncoding RNA.</title>
        <authorList>
            <person name="Hammond S.A."/>
            <person name="Warren R.L."/>
            <person name="Vandervalk B.P."/>
            <person name="Kucuk E."/>
            <person name="Khan H."/>
            <person name="Gibb E.A."/>
            <person name="Pandoh P."/>
            <person name="Kirk H."/>
            <person name="Zhao Y."/>
            <person name="Jones M."/>
            <person name="Mungall A.J."/>
            <person name="Coope R."/>
            <person name="Pleasance S."/>
            <person name="Moore R.A."/>
            <person name="Holt R.A."/>
            <person name="Round J.M."/>
            <person name="Ohora S."/>
            <person name="Walle B.V."/>
            <person name="Veldhoen N."/>
            <person name="Helbing C.C."/>
            <person name="Birol I."/>
        </authorList>
    </citation>
    <scope>NUCLEOTIDE SEQUENCE [LARGE SCALE GENOMIC DNA]</scope>
</reference>
<dbReference type="Gene3D" id="1.10.630.10">
    <property type="entry name" value="Cytochrome P450"/>
    <property type="match status" value="1"/>
</dbReference>
<dbReference type="PANTHER" id="PTHR24279">
    <property type="entry name" value="CYTOCHROME P450"/>
    <property type="match status" value="1"/>
</dbReference>
<dbReference type="Pfam" id="PF00067">
    <property type="entry name" value="p450"/>
    <property type="match status" value="1"/>
</dbReference>
<keyword evidence="9" id="KW-1185">Reference proteome</keyword>
<comment type="similarity">
    <text evidence="2">Belongs to the cytochrome P450 family.</text>
</comment>
<evidence type="ECO:0000256" key="6">
    <source>
        <dbReference type="ARBA" id="ARBA00023004"/>
    </source>
</evidence>
<evidence type="ECO:0000256" key="2">
    <source>
        <dbReference type="ARBA" id="ARBA00010617"/>
    </source>
</evidence>
<dbReference type="GO" id="GO:0004497">
    <property type="term" value="F:monooxygenase activity"/>
    <property type="evidence" value="ECO:0007669"/>
    <property type="project" value="UniProtKB-KW"/>
</dbReference>
<evidence type="ECO:0000256" key="1">
    <source>
        <dbReference type="ARBA" id="ARBA00001971"/>
    </source>
</evidence>
<sequence length="76" mass="8897">TLFALNHYQISRDENNFPDANKFLPKRWLRDNKIIKKYEIRPDPKGVEVSAMARIVLTPNRPINLQFLNRASSKST</sequence>
<dbReference type="GO" id="GO:0005506">
    <property type="term" value="F:iron ion binding"/>
    <property type="evidence" value="ECO:0007669"/>
    <property type="project" value="InterPro"/>
</dbReference>
<dbReference type="GO" id="GO:0016705">
    <property type="term" value="F:oxidoreductase activity, acting on paired donors, with incorporation or reduction of molecular oxygen"/>
    <property type="evidence" value="ECO:0007669"/>
    <property type="project" value="InterPro"/>
</dbReference>
<comment type="cofactor">
    <cofactor evidence="1">
        <name>heme</name>
        <dbReference type="ChEBI" id="CHEBI:30413"/>
    </cofactor>
</comment>
<dbReference type="GO" id="GO:0034650">
    <property type="term" value="P:cortisol metabolic process"/>
    <property type="evidence" value="ECO:0007669"/>
    <property type="project" value="TreeGrafter"/>
</dbReference>